<evidence type="ECO:0000313" key="9">
    <source>
        <dbReference type="EMBL" id="WRL66017.1"/>
    </source>
</evidence>
<accession>A0ABZ1B6L9</accession>
<feature type="domain" description="YetF-like N-terminal transmembrane" evidence="8">
    <location>
        <begin position="12"/>
        <end position="68"/>
    </location>
</feature>
<evidence type="ECO:0000256" key="5">
    <source>
        <dbReference type="ARBA" id="ARBA00022989"/>
    </source>
</evidence>
<dbReference type="PANTHER" id="PTHR34582:SF6">
    <property type="entry name" value="UPF0702 TRANSMEMBRANE PROTEIN YCAP"/>
    <property type="match status" value="1"/>
</dbReference>
<dbReference type="InterPro" id="IPR023090">
    <property type="entry name" value="UPF0702_alpha/beta_dom_sf"/>
</dbReference>
<comment type="subcellular location">
    <subcellularLocation>
        <location evidence="1">Cell membrane</location>
        <topology evidence="1">Multi-pass membrane protein</topology>
    </subcellularLocation>
</comment>
<feature type="domain" description="YetF C-terminal" evidence="7">
    <location>
        <begin position="81"/>
        <end position="148"/>
    </location>
</feature>
<name>A0ABZ1B6L9_9ACTN</name>
<protein>
    <submittedName>
        <fullName evidence="9">YetF domain-containing protein</fullName>
    </submittedName>
</protein>
<dbReference type="Proteomes" id="UP001324287">
    <property type="component" value="Chromosome"/>
</dbReference>
<comment type="similarity">
    <text evidence="2">Belongs to the UPF0702 family.</text>
</comment>
<gene>
    <name evidence="9" type="ORF">U6N30_10985</name>
</gene>
<dbReference type="InterPro" id="IPR007353">
    <property type="entry name" value="DUF421"/>
</dbReference>
<dbReference type="Pfam" id="PF20730">
    <property type="entry name" value="YetF_N"/>
    <property type="match status" value="1"/>
</dbReference>
<dbReference type="Gene3D" id="3.30.240.20">
    <property type="entry name" value="bsu07140 like domains"/>
    <property type="match status" value="1"/>
</dbReference>
<keyword evidence="4" id="KW-0812">Transmembrane</keyword>
<evidence type="ECO:0000259" key="8">
    <source>
        <dbReference type="Pfam" id="PF20730"/>
    </source>
</evidence>
<dbReference type="InterPro" id="IPR048454">
    <property type="entry name" value="YetF_N"/>
</dbReference>
<dbReference type="Pfam" id="PF04239">
    <property type="entry name" value="DUF421"/>
    <property type="match status" value="1"/>
</dbReference>
<keyword evidence="5" id="KW-1133">Transmembrane helix</keyword>
<organism evidence="9 10">
    <name type="scientific">Blastococcus brunescens</name>
    <dbReference type="NCBI Taxonomy" id="1564165"/>
    <lineage>
        <taxon>Bacteria</taxon>
        <taxon>Bacillati</taxon>
        <taxon>Actinomycetota</taxon>
        <taxon>Actinomycetes</taxon>
        <taxon>Geodermatophilales</taxon>
        <taxon>Geodermatophilaceae</taxon>
        <taxon>Blastococcus</taxon>
    </lineage>
</organism>
<dbReference type="EMBL" id="CP141261">
    <property type="protein sequence ID" value="WRL66017.1"/>
    <property type="molecule type" value="Genomic_DNA"/>
</dbReference>
<dbReference type="RefSeq" id="WP_324277334.1">
    <property type="nucleotide sequence ID" value="NZ_CP141261.1"/>
</dbReference>
<reference evidence="9 10" key="1">
    <citation type="submission" date="2023-12" db="EMBL/GenBank/DDBJ databases">
        <title>Blastococcus brunescens sp. nov., an actonobacterium isolated from sandstone collected in sahara desert.</title>
        <authorList>
            <person name="Gtari M."/>
            <person name="Ghodhbane F."/>
        </authorList>
    </citation>
    <scope>NUCLEOTIDE SEQUENCE [LARGE SCALE GENOMIC DNA]</scope>
    <source>
        <strain evidence="9 10">BMG 8361</strain>
    </source>
</reference>
<evidence type="ECO:0000256" key="2">
    <source>
        <dbReference type="ARBA" id="ARBA00006448"/>
    </source>
</evidence>
<dbReference type="PANTHER" id="PTHR34582">
    <property type="entry name" value="UPF0702 TRANSMEMBRANE PROTEIN YCAP"/>
    <property type="match status" value="1"/>
</dbReference>
<keyword evidence="6" id="KW-0472">Membrane</keyword>
<evidence type="ECO:0000256" key="1">
    <source>
        <dbReference type="ARBA" id="ARBA00004651"/>
    </source>
</evidence>
<proteinExistence type="inferred from homology"/>
<evidence type="ECO:0000256" key="4">
    <source>
        <dbReference type="ARBA" id="ARBA00022692"/>
    </source>
</evidence>
<evidence type="ECO:0000256" key="3">
    <source>
        <dbReference type="ARBA" id="ARBA00022475"/>
    </source>
</evidence>
<sequence>MDAVLRALAIYLILMLLFRLSGKRTLGQVTTFDFVLLLVVGEATQQALLGEDFSITQAAVVIATLIGLDRASDYFSWRFGPFKRVTESVPVVLVNKGKLLHDVLRREHISEDDIMSSARATQGLENLDQVKYAIMETSGGISIVPTDEARRGS</sequence>
<evidence type="ECO:0000256" key="6">
    <source>
        <dbReference type="ARBA" id="ARBA00023136"/>
    </source>
</evidence>
<evidence type="ECO:0000313" key="10">
    <source>
        <dbReference type="Proteomes" id="UP001324287"/>
    </source>
</evidence>
<evidence type="ECO:0000259" key="7">
    <source>
        <dbReference type="Pfam" id="PF04239"/>
    </source>
</evidence>
<keyword evidence="10" id="KW-1185">Reference proteome</keyword>
<keyword evidence="3" id="KW-1003">Cell membrane</keyword>